<reference evidence="3" key="1">
    <citation type="submission" date="2009-11" db="EMBL/GenBank/DDBJ databases">
        <title>The complete chromosome of Xylanimonas cellulosilytica DSM 15894.</title>
        <authorList>
            <consortium name="US DOE Joint Genome Institute (JGI-PGF)"/>
            <person name="Lucas S."/>
            <person name="Copeland A."/>
            <person name="Lapidus A."/>
            <person name="Glavina del Rio T."/>
            <person name="Dalin E."/>
            <person name="Tice H."/>
            <person name="Bruce D."/>
            <person name="Goodwin L."/>
            <person name="Pitluck S."/>
            <person name="Kyrpides N."/>
            <person name="Mavromatis K."/>
            <person name="Ivanova N."/>
            <person name="Mikhailova N."/>
            <person name="Foster B."/>
            <person name="Clum A."/>
            <person name="Brettin T."/>
            <person name="Detter J.C."/>
            <person name="Han C."/>
            <person name="Larimer F."/>
            <person name="Land M."/>
            <person name="Hauser L."/>
            <person name="Markowitz V."/>
            <person name="Cheng J.F."/>
            <person name="Hugenholtz P."/>
            <person name="Woyke T."/>
            <person name="Wu D."/>
            <person name="Gehrich-Schroeter G."/>
            <person name="Schneider S."/>
            <person name="Pukall S.R."/>
            <person name="Klenk H.P."/>
            <person name="Eisen J.A."/>
        </authorList>
    </citation>
    <scope>NUCLEOTIDE SEQUENCE [LARGE SCALE GENOMIC DNA]</scope>
    <source>
        <strain evidence="3">DSM 15894 / CECT 5975 / LMG 20990 / XIL07</strain>
    </source>
</reference>
<dbReference type="KEGG" id="xce:Xcel_0832"/>
<dbReference type="HOGENOM" id="CLU_2830351_0_0_11"/>
<evidence type="ECO:0000256" key="1">
    <source>
        <dbReference type="SAM" id="Phobius"/>
    </source>
</evidence>
<evidence type="ECO:0000313" key="2">
    <source>
        <dbReference type="EMBL" id="ACZ29867.1"/>
    </source>
</evidence>
<name>D1BY24_XYLCX</name>
<evidence type="ECO:0000313" key="3">
    <source>
        <dbReference type="Proteomes" id="UP000002255"/>
    </source>
</evidence>
<dbReference type="Proteomes" id="UP000002255">
    <property type="component" value="Chromosome"/>
</dbReference>
<accession>D1BY24</accession>
<dbReference type="STRING" id="446471.Xcel_0832"/>
<keyword evidence="3" id="KW-1185">Reference proteome</keyword>
<reference evidence="2 3" key="2">
    <citation type="journal article" date="2010" name="Stand. Genomic Sci.">
        <title>Complete genome sequence of Xylanimonas cellulosilytica type strain (XIL07).</title>
        <authorList>
            <person name="Foster B."/>
            <person name="Pukall R."/>
            <person name="Abt B."/>
            <person name="Nolan M."/>
            <person name="Glavina Del Rio T."/>
            <person name="Chen F."/>
            <person name="Lucas S."/>
            <person name="Tice H."/>
            <person name="Pitluck S."/>
            <person name="Cheng J.-F."/>
            <person name="Chertkov O."/>
            <person name="Brettin T."/>
            <person name="Han C."/>
            <person name="Detter J.C."/>
            <person name="Bruce D."/>
            <person name="Goodwin L."/>
            <person name="Ivanova N."/>
            <person name="Mavromatis K."/>
            <person name="Pati A."/>
            <person name="Mikhailova N."/>
            <person name="Chen A."/>
            <person name="Palaniappan K."/>
            <person name="Land M."/>
            <person name="Hauser L."/>
            <person name="Chang Y.-J."/>
            <person name="Jeffries C.D."/>
            <person name="Chain P."/>
            <person name="Rohde M."/>
            <person name="Goeker M."/>
            <person name="Bristow J."/>
            <person name="Eisen J.A."/>
            <person name="Markowitz V."/>
            <person name="Hugenholtz P."/>
            <person name="Kyrpides N.C."/>
            <person name="Klenk H.-P."/>
            <person name="Lapidus A."/>
        </authorList>
    </citation>
    <scope>NUCLEOTIDE SEQUENCE [LARGE SCALE GENOMIC DNA]</scope>
    <source>
        <strain evidence="3">DSM 15894 / CECT 5975 / LMG 20990 / XIL07</strain>
    </source>
</reference>
<dbReference type="RefSeq" id="WP_012877609.1">
    <property type="nucleotide sequence ID" value="NC_013530.1"/>
</dbReference>
<protein>
    <submittedName>
        <fullName evidence="2">Uncharacterized protein</fullName>
    </submittedName>
</protein>
<proteinExistence type="predicted"/>
<gene>
    <name evidence="2" type="ordered locus">Xcel_0832</name>
</gene>
<organism evidence="2 3">
    <name type="scientific">Xylanimonas cellulosilytica (strain DSM 15894 / JCM 12276 / CECT 5975 / KCTC 9989 / LMG 20990 / NBRC 107835 / XIL07)</name>
    <dbReference type="NCBI Taxonomy" id="446471"/>
    <lineage>
        <taxon>Bacteria</taxon>
        <taxon>Bacillati</taxon>
        <taxon>Actinomycetota</taxon>
        <taxon>Actinomycetes</taxon>
        <taxon>Micrococcales</taxon>
        <taxon>Promicromonosporaceae</taxon>
        <taxon>Xylanimonas</taxon>
    </lineage>
</organism>
<sequence length="66" mass="7256">MTDPTARRARRQPARVLVLWFLGAAAILLSQVDALVDYAAILWFSAIALFFTALLAASKQAPSPRR</sequence>
<keyword evidence="1" id="KW-0812">Transmembrane</keyword>
<feature type="transmembrane region" description="Helical" evidence="1">
    <location>
        <begin position="38"/>
        <end position="57"/>
    </location>
</feature>
<dbReference type="EMBL" id="CP001821">
    <property type="protein sequence ID" value="ACZ29867.1"/>
    <property type="molecule type" value="Genomic_DNA"/>
</dbReference>
<keyword evidence="1" id="KW-1133">Transmembrane helix</keyword>
<dbReference type="AlphaFoldDB" id="D1BY24"/>
<keyword evidence="1" id="KW-0472">Membrane</keyword>
<feature type="transmembrane region" description="Helical" evidence="1">
    <location>
        <begin position="12"/>
        <end position="32"/>
    </location>
</feature>